<dbReference type="PANTHER" id="PTHR12128:SF66">
    <property type="entry name" value="4-HYDROXY-2-OXOGLUTARATE ALDOLASE, MITOCHONDRIAL"/>
    <property type="match status" value="1"/>
</dbReference>
<dbReference type="PANTHER" id="PTHR12128">
    <property type="entry name" value="DIHYDRODIPICOLINATE SYNTHASE"/>
    <property type="match status" value="1"/>
</dbReference>
<organism evidence="3 4">
    <name type="scientific">Phytohabitans kaempferiae</name>
    <dbReference type="NCBI Taxonomy" id="1620943"/>
    <lineage>
        <taxon>Bacteria</taxon>
        <taxon>Bacillati</taxon>
        <taxon>Actinomycetota</taxon>
        <taxon>Actinomycetes</taxon>
        <taxon>Micromonosporales</taxon>
        <taxon>Micromonosporaceae</taxon>
    </lineage>
</organism>
<dbReference type="InterPro" id="IPR002220">
    <property type="entry name" value="DapA-like"/>
</dbReference>
<keyword evidence="2" id="KW-0456">Lyase</keyword>
<keyword evidence="4" id="KW-1185">Reference proteome</keyword>
<gene>
    <name evidence="3" type="ORF">ACFFIA_32775</name>
</gene>
<protein>
    <submittedName>
        <fullName evidence="3">Dihydrodipicolinate synthase family protein</fullName>
    </submittedName>
</protein>
<accession>A0ABV6MCK0</accession>
<dbReference type="Gene3D" id="3.20.20.70">
    <property type="entry name" value="Aldolase class I"/>
    <property type="match status" value="1"/>
</dbReference>
<name>A0ABV6MCK0_9ACTN</name>
<sequence>MSIDPRAASLRDRLRGRLAAAAATPMDAAGRVEPAVLDAYLRGLLADGADALAVLAHTGRGGHLPAGVREEVIRRAVALGVPVVVGVGGGAEEDDEVLVRQAAQAASLGADGVMVYPPAPGTDPLPRHDRIWRGSGLPLIAFDLYIRPYPQAALAALLDHPAVAALKVARLHDAIACQTGLALARSARRLAITGEDRMFGPSLMWGAEAALVGLAAAATPVTAAVMRAFGEGRHGDFLAASARLDALAAATFTEPFDGYVRRMLWIAAAEGRLPAETACDLFGPDLPPGQRERVLACCAGLGVPTGHATTVAEA</sequence>
<dbReference type="SUPFAM" id="SSF51569">
    <property type="entry name" value="Aldolase"/>
    <property type="match status" value="1"/>
</dbReference>
<dbReference type="SMART" id="SM01130">
    <property type="entry name" value="DHDPS"/>
    <property type="match status" value="1"/>
</dbReference>
<dbReference type="InterPro" id="IPR013785">
    <property type="entry name" value="Aldolase_TIM"/>
</dbReference>
<comment type="similarity">
    <text evidence="1">Belongs to the DapA family.</text>
</comment>
<dbReference type="Proteomes" id="UP001589867">
    <property type="component" value="Unassembled WGS sequence"/>
</dbReference>
<evidence type="ECO:0000256" key="1">
    <source>
        <dbReference type="ARBA" id="ARBA00007592"/>
    </source>
</evidence>
<dbReference type="Pfam" id="PF00701">
    <property type="entry name" value="DHDPS"/>
    <property type="match status" value="1"/>
</dbReference>
<evidence type="ECO:0000256" key="2">
    <source>
        <dbReference type="ARBA" id="ARBA00023239"/>
    </source>
</evidence>
<evidence type="ECO:0000313" key="4">
    <source>
        <dbReference type="Proteomes" id="UP001589867"/>
    </source>
</evidence>
<dbReference type="EMBL" id="JBHLUH010000071">
    <property type="protein sequence ID" value="MFC0532432.1"/>
    <property type="molecule type" value="Genomic_DNA"/>
</dbReference>
<proteinExistence type="inferred from homology"/>
<evidence type="ECO:0000313" key="3">
    <source>
        <dbReference type="EMBL" id="MFC0532432.1"/>
    </source>
</evidence>
<dbReference type="RefSeq" id="WP_377258472.1">
    <property type="nucleotide sequence ID" value="NZ_JBHLUH010000071.1"/>
</dbReference>
<reference evidence="3 4" key="1">
    <citation type="submission" date="2024-09" db="EMBL/GenBank/DDBJ databases">
        <authorList>
            <person name="Sun Q."/>
            <person name="Mori K."/>
        </authorList>
    </citation>
    <scope>NUCLEOTIDE SEQUENCE [LARGE SCALE GENOMIC DNA]</scope>
    <source>
        <strain evidence="3 4">TBRC 3947</strain>
    </source>
</reference>
<comment type="caution">
    <text evidence="3">The sequence shown here is derived from an EMBL/GenBank/DDBJ whole genome shotgun (WGS) entry which is preliminary data.</text>
</comment>